<organism evidence="3 4">
    <name type="scientific">Penicillium chermesinum</name>
    <dbReference type="NCBI Taxonomy" id="63820"/>
    <lineage>
        <taxon>Eukaryota</taxon>
        <taxon>Fungi</taxon>
        <taxon>Dikarya</taxon>
        <taxon>Ascomycota</taxon>
        <taxon>Pezizomycotina</taxon>
        <taxon>Eurotiomycetes</taxon>
        <taxon>Eurotiomycetidae</taxon>
        <taxon>Eurotiales</taxon>
        <taxon>Aspergillaceae</taxon>
        <taxon>Penicillium</taxon>
    </lineage>
</organism>
<keyword evidence="4" id="KW-1185">Reference proteome</keyword>
<proteinExistence type="predicted"/>
<evidence type="ECO:0000256" key="1">
    <source>
        <dbReference type="SAM" id="MobiDB-lite"/>
    </source>
</evidence>
<sequence length="80" mass="8746">MKLFIFVPFAAFLASAFALSANDINEDLPAQPAAFPNMTSHAPARVQLLRIPSRHACRMRVQKRTQKNCGTDPSSNSGSE</sequence>
<comment type="caution">
    <text evidence="3">The sequence shown here is derived from an EMBL/GenBank/DDBJ whole genome shotgun (WGS) entry which is preliminary data.</text>
</comment>
<dbReference type="EMBL" id="JAPQKS010000003">
    <property type="protein sequence ID" value="KAJ5240223.1"/>
    <property type="molecule type" value="Genomic_DNA"/>
</dbReference>
<gene>
    <name evidence="3" type="ORF">N7468_004842</name>
</gene>
<dbReference type="GeneID" id="83201442"/>
<dbReference type="AlphaFoldDB" id="A0A9W9PBJ5"/>
<reference evidence="3" key="2">
    <citation type="journal article" date="2023" name="IMA Fungus">
        <title>Comparative genomic study of the Penicillium genus elucidates a diverse pangenome and 15 lateral gene transfer events.</title>
        <authorList>
            <person name="Petersen C."/>
            <person name="Sorensen T."/>
            <person name="Nielsen M.R."/>
            <person name="Sondergaard T.E."/>
            <person name="Sorensen J.L."/>
            <person name="Fitzpatrick D.A."/>
            <person name="Frisvad J.C."/>
            <person name="Nielsen K.L."/>
        </authorList>
    </citation>
    <scope>NUCLEOTIDE SEQUENCE</scope>
    <source>
        <strain evidence="3">IBT 19713</strain>
    </source>
</reference>
<evidence type="ECO:0000256" key="2">
    <source>
        <dbReference type="SAM" id="SignalP"/>
    </source>
</evidence>
<dbReference type="Proteomes" id="UP001150941">
    <property type="component" value="Unassembled WGS sequence"/>
</dbReference>
<keyword evidence="2" id="KW-0732">Signal</keyword>
<name>A0A9W9PBJ5_9EURO</name>
<feature type="compositionally biased region" description="Polar residues" evidence="1">
    <location>
        <begin position="67"/>
        <end position="80"/>
    </location>
</feature>
<accession>A0A9W9PBJ5</accession>
<protein>
    <submittedName>
        <fullName evidence="3">Uncharacterized protein</fullName>
    </submittedName>
</protein>
<dbReference type="RefSeq" id="XP_058333142.1">
    <property type="nucleotide sequence ID" value="XM_058474139.1"/>
</dbReference>
<evidence type="ECO:0000313" key="4">
    <source>
        <dbReference type="Proteomes" id="UP001150941"/>
    </source>
</evidence>
<evidence type="ECO:0000313" key="3">
    <source>
        <dbReference type="EMBL" id="KAJ5240223.1"/>
    </source>
</evidence>
<feature type="signal peptide" evidence="2">
    <location>
        <begin position="1"/>
        <end position="18"/>
    </location>
</feature>
<feature type="region of interest" description="Disordered" evidence="1">
    <location>
        <begin position="60"/>
        <end position="80"/>
    </location>
</feature>
<feature type="chain" id="PRO_5040915692" evidence="2">
    <location>
        <begin position="19"/>
        <end position="80"/>
    </location>
</feature>
<reference evidence="3" key="1">
    <citation type="submission" date="2022-11" db="EMBL/GenBank/DDBJ databases">
        <authorList>
            <person name="Petersen C."/>
        </authorList>
    </citation>
    <scope>NUCLEOTIDE SEQUENCE</scope>
    <source>
        <strain evidence="3">IBT 19713</strain>
    </source>
</reference>